<feature type="transmembrane region" description="Helical" evidence="2">
    <location>
        <begin position="256"/>
        <end position="277"/>
    </location>
</feature>
<evidence type="ECO:0000313" key="3">
    <source>
        <dbReference type="EMBL" id="CAE0761978.1"/>
    </source>
</evidence>
<feature type="transmembrane region" description="Helical" evidence="2">
    <location>
        <begin position="95"/>
        <end position="117"/>
    </location>
</feature>
<organism evidence="3">
    <name type="scientific">Chrysotila carterae</name>
    <name type="common">Marine alga</name>
    <name type="synonym">Syracosphaera carterae</name>
    <dbReference type="NCBI Taxonomy" id="13221"/>
    <lineage>
        <taxon>Eukaryota</taxon>
        <taxon>Haptista</taxon>
        <taxon>Haptophyta</taxon>
        <taxon>Prymnesiophyceae</taxon>
        <taxon>Isochrysidales</taxon>
        <taxon>Isochrysidaceae</taxon>
        <taxon>Chrysotila</taxon>
    </lineage>
</organism>
<evidence type="ECO:0000256" key="1">
    <source>
        <dbReference type="SAM" id="MobiDB-lite"/>
    </source>
</evidence>
<feature type="region of interest" description="Disordered" evidence="1">
    <location>
        <begin position="398"/>
        <end position="423"/>
    </location>
</feature>
<name>A0A7S4BCW9_CHRCT</name>
<gene>
    <name evidence="3" type="ORF">PCAR00345_LOCUS14590</name>
</gene>
<reference evidence="3" key="1">
    <citation type="submission" date="2021-01" db="EMBL/GenBank/DDBJ databases">
        <authorList>
            <person name="Corre E."/>
            <person name="Pelletier E."/>
            <person name="Niang G."/>
            <person name="Scheremetjew M."/>
            <person name="Finn R."/>
            <person name="Kale V."/>
            <person name="Holt S."/>
            <person name="Cochrane G."/>
            <person name="Meng A."/>
            <person name="Brown T."/>
            <person name="Cohen L."/>
        </authorList>
    </citation>
    <scope>NUCLEOTIDE SEQUENCE</scope>
    <source>
        <strain evidence="3">CCMP645</strain>
    </source>
</reference>
<evidence type="ECO:0000256" key="2">
    <source>
        <dbReference type="SAM" id="Phobius"/>
    </source>
</evidence>
<dbReference type="EMBL" id="HBIZ01023076">
    <property type="protein sequence ID" value="CAE0761978.1"/>
    <property type="molecule type" value="Transcribed_RNA"/>
</dbReference>
<protein>
    <submittedName>
        <fullName evidence="3">Uncharacterized protein</fullName>
    </submittedName>
</protein>
<sequence length="423" mass="47293">MGGCLGRALRDHPEDVNEEWNECHACLSWVPFCGGWFIPTVSPEVTCLRIWSNENSMFKVFGVSYRIRHLLEHSLAVRKMGAIGLDCAERHRANLMLLAAFCSLAAWTCILIGAFGVSTDPRVIQTMPWARLTWTDEETAGVKFHTYFGINLYSVKLEGLARNGTDWTTQADATYEYSSQWGRNNTCDFFGSLTTAESTEELENFCKQCESSSLSTRTFVFMSIFTQLFQIATDLQRLTPFGDLNCQKLIGWTTSLLGLTTGLVAIFSWLAGCWRYFPESIQLASLWQGVNIETHAERSIGPGCALFMLAVLLKIVDTLLHIFLKTPEAKWAPVYTFIPFTSYCRRCAEKTVWGRPVSTKRLTSTTTELAKALAAMNNNASSNTLSSVSVKIHAPRSKFAREDDETEAPAVETRAVPSRVSTN</sequence>
<dbReference type="AlphaFoldDB" id="A0A7S4BCW9"/>
<proteinExistence type="predicted"/>
<keyword evidence="2" id="KW-0812">Transmembrane</keyword>
<accession>A0A7S4BCW9</accession>
<keyword evidence="2" id="KW-1133">Transmembrane helix</keyword>
<keyword evidence="2" id="KW-0472">Membrane</keyword>